<keyword evidence="6 9" id="KW-0822">Tryptophan biosynthesis</keyword>
<evidence type="ECO:0000256" key="6">
    <source>
        <dbReference type="ARBA" id="ARBA00022822"/>
    </source>
</evidence>
<dbReference type="CDD" id="cd00331">
    <property type="entry name" value="IGPS"/>
    <property type="match status" value="1"/>
</dbReference>
<dbReference type="PANTHER" id="PTHR22854:SF2">
    <property type="entry name" value="INDOLE-3-GLYCEROL-PHOSPHATE SYNTHASE"/>
    <property type="match status" value="1"/>
</dbReference>
<name>A0A4P8IJW5_9FIRM</name>
<keyword evidence="8 9" id="KW-0456">Lyase</keyword>
<dbReference type="GO" id="GO:0004640">
    <property type="term" value="F:phosphoribosylanthranilate isomerase activity"/>
    <property type="evidence" value="ECO:0007669"/>
    <property type="project" value="TreeGrafter"/>
</dbReference>
<dbReference type="RefSeq" id="WP_137329539.1">
    <property type="nucleotide sequence ID" value="NZ_CP040058.1"/>
</dbReference>
<comment type="catalytic activity">
    <reaction evidence="1 9">
        <text>1-(2-carboxyphenylamino)-1-deoxy-D-ribulose 5-phosphate + H(+) = (1S,2R)-1-C-(indol-3-yl)glycerol 3-phosphate + CO2 + H2O</text>
        <dbReference type="Rhea" id="RHEA:23476"/>
        <dbReference type="ChEBI" id="CHEBI:15377"/>
        <dbReference type="ChEBI" id="CHEBI:15378"/>
        <dbReference type="ChEBI" id="CHEBI:16526"/>
        <dbReference type="ChEBI" id="CHEBI:58613"/>
        <dbReference type="ChEBI" id="CHEBI:58866"/>
        <dbReference type="EC" id="4.1.1.48"/>
    </reaction>
</comment>
<dbReference type="Pfam" id="PF00218">
    <property type="entry name" value="IGPS"/>
    <property type="match status" value="1"/>
</dbReference>
<evidence type="ECO:0000256" key="3">
    <source>
        <dbReference type="ARBA" id="ARBA00008737"/>
    </source>
</evidence>
<dbReference type="GO" id="GO:0004425">
    <property type="term" value="F:indole-3-glycerol-phosphate synthase activity"/>
    <property type="evidence" value="ECO:0007669"/>
    <property type="project" value="UniProtKB-UniRule"/>
</dbReference>
<dbReference type="FunFam" id="3.20.20.70:FF:000024">
    <property type="entry name" value="Indole-3-glycerol phosphate synthase"/>
    <property type="match status" value="1"/>
</dbReference>
<dbReference type="InterPro" id="IPR001468">
    <property type="entry name" value="Indole-3-GlycerolPSynthase_CS"/>
</dbReference>
<dbReference type="KEGG" id="arf:AR1Y2_2830"/>
<keyword evidence="5 9" id="KW-0210">Decarboxylase</keyword>
<dbReference type="PROSITE" id="PS00614">
    <property type="entry name" value="IGPS"/>
    <property type="match status" value="1"/>
</dbReference>
<dbReference type="InterPro" id="IPR011060">
    <property type="entry name" value="RibuloseP-bd_barrel"/>
</dbReference>
<dbReference type="OrthoDB" id="9804217at2"/>
<comment type="pathway">
    <text evidence="2 9">Amino-acid biosynthesis; L-tryptophan biosynthesis; L-tryptophan from chorismate: step 4/5.</text>
</comment>
<reference evidence="11 12" key="1">
    <citation type="submission" date="2019-05" db="EMBL/GenBank/DDBJ databases">
        <title>Complete genome sequencing of Anaerostipes rhamnosivorans.</title>
        <authorList>
            <person name="Bui T.P.N."/>
            <person name="de Vos W.M."/>
        </authorList>
    </citation>
    <scope>NUCLEOTIDE SEQUENCE [LARGE SCALE GENOMIC DNA]</scope>
    <source>
        <strain evidence="11 12">1y2</strain>
    </source>
</reference>
<dbReference type="GO" id="GO:0000162">
    <property type="term" value="P:L-tryptophan biosynthetic process"/>
    <property type="evidence" value="ECO:0007669"/>
    <property type="project" value="UniProtKB-UniRule"/>
</dbReference>
<dbReference type="EC" id="4.1.1.48" evidence="9"/>
<evidence type="ECO:0000256" key="7">
    <source>
        <dbReference type="ARBA" id="ARBA00023141"/>
    </source>
</evidence>
<evidence type="ECO:0000256" key="1">
    <source>
        <dbReference type="ARBA" id="ARBA00001633"/>
    </source>
</evidence>
<organism evidence="11 12">
    <name type="scientific">Anaerostipes rhamnosivorans</name>
    <dbReference type="NCBI Taxonomy" id="1229621"/>
    <lineage>
        <taxon>Bacteria</taxon>
        <taxon>Bacillati</taxon>
        <taxon>Bacillota</taxon>
        <taxon>Clostridia</taxon>
        <taxon>Lachnospirales</taxon>
        <taxon>Lachnospiraceae</taxon>
        <taxon>Anaerostipes</taxon>
    </lineage>
</organism>
<dbReference type="NCBIfam" id="NF001377">
    <property type="entry name" value="PRK00278.2-4"/>
    <property type="match status" value="1"/>
</dbReference>
<dbReference type="InterPro" id="IPR013785">
    <property type="entry name" value="Aldolase_TIM"/>
</dbReference>
<comment type="similarity">
    <text evidence="3 9">Belongs to the TrpC family.</text>
</comment>
<dbReference type="InterPro" id="IPR045186">
    <property type="entry name" value="Indole-3-glycerol_P_synth"/>
</dbReference>
<evidence type="ECO:0000256" key="9">
    <source>
        <dbReference type="HAMAP-Rule" id="MF_00134"/>
    </source>
</evidence>
<dbReference type="InterPro" id="IPR013798">
    <property type="entry name" value="Indole-3-glycerol_P_synth_dom"/>
</dbReference>
<dbReference type="Proteomes" id="UP000298653">
    <property type="component" value="Chromosome"/>
</dbReference>
<protein>
    <recommendedName>
        <fullName evidence="9">Indole-3-glycerol phosphate synthase</fullName>
        <shortName evidence="9">IGPS</shortName>
        <ecNumber evidence="9">4.1.1.48</ecNumber>
    </recommendedName>
</protein>
<evidence type="ECO:0000256" key="8">
    <source>
        <dbReference type="ARBA" id="ARBA00023239"/>
    </source>
</evidence>
<keyword evidence="4 9" id="KW-0028">Amino-acid biosynthesis</keyword>
<dbReference type="PANTHER" id="PTHR22854">
    <property type="entry name" value="TRYPTOPHAN BIOSYNTHESIS PROTEIN"/>
    <property type="match status" value="1"/>
</dbReference>
<evidence type="ECO:0000256" key="4">
    <source>
        <dbReference type="ARBA" id="ARBA00022605"/>
    </source>
</evidence>
<dbReference type="UniPathway" id="UPA00035">
    <property type="reaction ID" value="UER00043"/>
</dbReference>
<dbReference type="AlphaFoldDB" id="A0A4P8IJW5"/>
<dbReference type="Gene3D" id="3.20.20.70">
    <property type="entry name" value="Aldolase class I"/>
    <property type="match status" value="1"/>
</dbReference>
<sequence>MILDEIVEKRKEQLQREKEKFPLEEIREMALNSKRIPLDFKSALQADGISIISEVKKASPSKGIISEDFHPTDQAKAYEKAGANAISCLTEEHYFKGAAKYLADIRASVSLPILRKDFIIDEYQIYEAKVLGADAVLLIAAILEEGEILKFYQLAKSLGLYCLTEVHNEEELQKVTRCKCDIIGINNRDLKTFEVDLNTTKNLATKVPYEAVLVSESGMKDGSDIKTVKEYGADAVLIGETLMRSGNIKKTIEELRGSL</sequence>
<proteinExistence type="inferred from homology"/>
<feature type="domain" description="Indole-3-glycerol phosphate synthase" evidence="10">
    <location>
        <begin position="3"/>
        <end position="255"/>
    </location>
</feature>
<dbReference type="SUPFAM" id="SSF51366">
    <property type="entry name" value="Ribulose-phoshate binding barrel"/>
    <property type="match status" value="1"/>
</dbReference>
<evidence type="ECO:0000313" key="11">
    <source>
        <dbReference type="EMBL" id="QCP36284.1"/>
    </source>
</evidence>
<dbReference type="HAMAP" id="MF_00134_A">
    <property type="entry name" value="IGPS_A"/>
    <property type="match status" value="1"/>
</dbReference>
<evidence type="ECO:0000313" key="12">
    <source>
        <dbReference type="Proteomes" id="UP000298653"/>
    </source>
</evidence>
<keyword evidence="7 9" id="KW-0057">Aromatic amino acid biosynthesis</keyword>
<accession>A0A4P8IJW5</accession>
<evidence type="ECO:0000256" key="2">
    <source>
        <dbReference type="ARBA" id="ARBA00004696"/>
    </source>
</evidence>
<evidence type="ECO:0000259" key="10">
    <source>
        <dbReference type="Pfam" id="PF00218"/>
    </source>
</evidence>
<keyword evidence="12" id="KW-1185">Reference proteome</keyword>
<dbReference type="HAMAP" id="MF_00134_B">
    <property type="entry name" value="IGPS_B"/>
    <property type="match status" value="1"/>
</dbReference>
<dbReference type="EMBL" id="CP040058">
    <property type="protein sequence ID" value="QCP36284.1"/>
    <property type="molecule type" value="Genomic_DNA"/>
</dbReference>
<evidence type="ECO:0000256" key="5">
    <source>
        <dbReference type="ARBA" id="ARBA00022793"/>
    </source>
</evidence>
<gene>
    <name evidence="9" type="primary">trpC</name>
    <name evidence="11" type="ORF">AR1Y2_2830</name>
</gene>